<keyword evidence="2 10" id="KW-0812">Transmembrane</keyword>
<dbReference type="GeneTree" id="ENSGT00530000063970"/>
<evidence type="ECO:0000256" key="4">
    <source>
        <dbReference type="ARBA" id="ARBA00022989"/>
    </source>
</evidence>
<keyword evidence="4 10" id="KW-1133">Transmembrane helix</keyword>
<feature type="signal peptide" evidence="11">
    <location>
        <begin position="1"/>
        <end position="16"/>
    </location>
</feature>
<dbReference type="InterPro" id="IPR003599">
    <property type="entry name" value="Ig_sub"/>
</dbReference>
<evidence type="ECO:0000256" key="1">
    <source>
        <dbReference type="ARBA" id="ARBA00004167"/>
    </source>
</evidence>
<dbReference type="InterPro" id="IPR007110">
    <property type="entry name" value="Ig-like_dom"/>
</dbReference>
<evidence type="ECO:0000259" key="12">
    <source>
        <dbReference type="PROSITE" id="PS50835"/>
    </source>
</evidence>
<dbReference type="PANTHER" id="PTHR46841">
    <property type="entry name" value="OX-2 MEMBRANE GLYCOPROTEIN"/>
    <property type="match status" value="1"/>
</dbReference>
<proteinExistence type="predicted"/>
<dbReference type="InterPro" id="IPR013162">
    <property type="entry name" value="CD80_C2-set"/>
</dbReference>
<dbReference type="InterPro" id="IPR013106">
    <property type="entry name" value="Ig_V-set"/>
</dbReference>
<dbReference type="GO" id="GO:0016020">
    <property type="term" value="C:membrane"/>
    <property type="evidence" value="ECO:0007669"/>
    <property type="project" value="UniProtKB-SubCell"/>
</dbReference>
<keyword evidence="14" id="KW-1185">Reference proteome</keyword>
<evidence type="ECO:0000256" key="11">
    <source>
        <dbReference type="SAM" id="SignalP"/>
    </source>
</evidence>
<keyword evidence="3 11" id="KW-0732">Signal</keyword>
<feature type="region of interest" description="Disordered" evidence="9">
    <location>
        <begin position="301"/>
        <end position="325"/>
    </location>
</feature>
<dbReference type="GO" id="GO:0043025">
    <property type="term" value="C:neuronal cell body"/>
    <property type="evidence" value="ECO:0007669"/>
    <property type="project" value="TreeGrafter"/>
</dbReference>
<dbReference type="PANTHER" id="PTHR46841:SF7">
    <property type="entry name" value="IG-LIKE DOMAIN-CONTAINING PROTEIN"/>
    <property type="match status" value="1"/>
</dbReference>
<dbReference type="Pfam" id="PF08205">
    <property type="entry name" value="C2-set_2"/>
    <property type="match status" value="1"/>
</dbReference>
<keyword evidence="6" id="KW-1015">Disulfide bond</keyword>
<evidence type="ECO:0000313" key="14">
    <source>
        <dbReference type="Proteomes" id="UP000694620"/>
    </source>
</evidence>
<name>A0A8C4S004_ERPCA</name>
<reference evidence="13" key="2">
    <citation type="submission" date="2025-08" db="UniProtKB">
        <authorList>
            <consortium name="Ensembl"/>
        </authorList>
    </citation>
    <scope>IDENTIFICATION</scope>
</reference>
<dbReference type="SMART" id="SM00409">
    <property type="entry name" value="IG"/>
    <property type="match status" value="1"/>
</dbReference>
<dbReference type="GO" id="GO:0098632">
    <property type="term" value="F:cell-cell adhesion mediator activity"/>
    <property type="evidence" value="ECO:0007669"/>
    <property type="project" value="InterPro"/>
</dbReference>
<dbReference type="Pfam" id="PF07686">
    <property type="entry name" value="V-set"/>
    <property type="match status" value="1"/>
</dbReference>
<evidence type="ECO:0000256" key="6">
    <source>
        <dbReference type="ARBA" id="ARBA00023157"/>
    </source>
</evidence>
<keyword evidence="5 10" id="KW-0472">Membrane</keyword>
<dbReference type="PROSITE" id="PS50835">
    <property type="entry name" value="IG_LIKE"/>
    <property type="match status" value="1"/>
</dbReference>
<evidence type="ECO:0000256" key="7">
    <source>
        <dbReference type="ARBA" id="ARBA00023180"/>
    </source>
</evidence>
<evidence type="ECO:0000256" key="9">
    <source>
        <dbReference type="SAM" id="MobiDB-lite"/>
    </source>
</evidence>
<organism evidence="13 14">
    <name type="scientific">Erpetoichthys calabaricus</name>
    <name type="common">Rope fish</name>
    <name type="synonym">Calamoichthys calabaricus</name>
    <dbReference type="NCBI Taxonomy" id="27687"/>
    <lineage>
        <taxon>Eukaryota</taxon>
        <taxon>Metazoa</taxon>
        <taxon>Chordata</taxon>
        <taxon>Craniata</taxon>
        <taxon>Vertebrata</taxon>
        <taxon>Euteleostomi</taxon>
        <taxon>Actinopterygii</taxon>
        <taxon>Polypteriformes</taxon>
        <taxon>Polypteridae</taxon>
        <taxon>Erpetoichthys</taxon>
    </lineage>
</organism>
<evidence type="ECO:0000256" key="8">
    <source>
        <dbReference type="ARBA" id="ARBA00023319"/>
    </source>
</evidence>
<reference evidence="13" key="3">
    <citation type="submission" date="2025-09" db="UniProtKB">
        <authorList>
            <consortium name="Ensembl"/>
        </authorList>
    </citation>
    <scope>IDENTIFICATION</scope>
</reference>
<dbReference type="GO" id="GO:0150079">
    <property type="term" value="P:negative regulation of neuroinflammatory response"/>
    <property type="evidence" value="ECO:0007669"/>
    <property type="project" value="TreeGrafter"/>
</dbReference>
<dbReference type="Ensembl" id="ENSECRT00000009242.1">
    <property type="protein sequence ID" value="ENSECRP00000009094.1"/>
    <property type="gene ID" value="ENSECRG00000006104.1"/>
</dbReference>
<accession>A0A8C4S004</accession>
<dbReference type="InterPro" id="IPR047164">
    <property type="entry name" value="OX2G-like"/>
</dbReference>
<dbReference type="GO" id="GO:0034113">
    <property type="term" value="P:heterotypic cell-cell adhesion"/>
    <property type="evidence" value="ECO:0007669"/>
    <property type="project" value="TreeGrafter"/>
</dbReference>
<dbReference type="GO" id="GO:0009986">
    <property type="term" value="C:cell surface"/>
    <property type="evidence" value="ECO:0007669"/>
    <property type="project" value="TreeGrafter"/>
</dbReference>
<evidence type="ECO:0000256" key="5">
    <source>
        <dbReference type="ARBA" id="ARBA00023136"/>
    </source>
</evidence>
<protein>
    <submittedName>
        <fullName evidence="13">Nectin-4-like</fullName>
    </submittedName>
</protein>
<feature type="chain" id="PRO_5034433929" evidence="11">
    <location>
        <begin position="17"/>
        <end position="325"/>
    </location>
</feature>
<keyword evidence="8" id="KW-0393">Immunoglobulin domain</keyword>
<dbReference type="AlphaFoldDB" id="A0A8C4S004"/>
<feature type="compositionally biased region" description="Polar residues" evidence="9">
    <location>
        <begin position="301"/>
        <end position="312"/>
    </location>
</feature>
<dbReference type="InterPro" id="IPR013783">
    <property type="entry name" value="Ig-like_fold"/>
</dbReference>
<evidence type="ECO:0000256" key="10">
    <source>
        <dbReference type="SAM" id="Phobius"/>
    </source>
</evidence>
<dbReference type="Gene3D" id="2.60.40.10">
    <property type="entry name" value="Immunoglobulins"/>
    <property type="match status" value="2"/>
</dbReference>
<evidence type="ECO:0000256" key="3">
    <source>
        <dbReference type="ARBA" id="ARBA00022729"/>
    </source>
</evidence>
<evidence type="ECO:0000256" key="2">
    <source>
        <dbReference type="ARBA" id="ARBA00022692"/>
    </source>
</evidence>
<dbReference type="SUPFAM" id="SSF48726">
    <property type="entry name" value="Immunoglobulin"/>
    <property type="match status" value="2"/>
</dbReference>
<sequence length="325" mass="36521">MHVVLFLNLFIACGSALNPVKTNDIKGMLGEDVNLKCELAIPRNVLQVTLQKIIGESIENIATYSERFGCKVTEKFQNHVILVKMDLKYCSIIIKNVTKEDEGCYRCLFNSYPKGAVQGKTCVSVYETHTPILEIQSLVDSDKEKELAVLTCSATGLPAPTISWKNTESFIIIHQPSFIKNPNGTVTVTQNATLSYLRLSNIKEVTCIAVYPDLPRAEEKSLSNDFISHYMAQKQYSTSEYKHETSRILLIVFGISGFLLIVVVVCVKKKNELFKRCLDRKKHSQNENVCETPRKSSCENVNINQSGGTMNTPRRRKVLSSKSDK</sequence>
<feature type="domain" description="Ig-like" evidence="12">
    <location>
        <begin position="131"/>
        <end position="223"/>
    </location>
</feature>
<dbReference type="Proteomes" id="UP000694620">
    <property type="component" value="Chromosome 4"/>
</dbReference>
<evidence type="ECO:0000313" key="13">
    <source>
        <dbReference type="Ensembl" id="ENSECRP00000009094.1"/>
    </source>
</evidence>
<feature type="transmembrane region" description="Helical" evidence="10">
    <location>
        <begin position="248"/>
        <end position="267"/>
    </location>
</feature>
<dbReference type="InterPro" id="IPR036179">
    <property type="entry name" value="Ig-like_dom_sf"/>
</dbReference>
<keyword evidence="7" id="KW-0325">Glycoprotein</keyword>
<comment type="subcellular location">
    <subcellularLocation>
        <location evidence="1">Membrane</location>
        <topology evidence="1">Single-pass membrane protein</topology>
    </subcellularLocation>
</comment>
<reference evidence="13" key="1">
    <citation type="submission" date="2021-06" db="EMBL/GenBank/DDBJ databases">
        <authorList>
            <consortium name="Wellcome Sanger Institute Data Sharing"/>
        </authorList>
    </citation>
    <scope>NUCLEOTIDE SEQUENCE [LARGE SCALE GENOMIC DNA]</scope>
</reference>
<dbReference type="GO" id="GO:0030424">
    <property type="term" value="C:axon"/>
    <property type="evidence" value="ECO:0007669"/>
    <property type="project" value="TreeGrafter"/>
</dbReference>